<accession>A0A4V3A9I1</accession>
<feature type="coiled-coil region" evidence="1">
    <location>
        <begin position="101"/>
        <end position="135"/>
    </location>
</feature>
<proteinExistence type="predicted"/>
<dbReference type="OrthoDB" id="9811754at2"/>
<comment type="caution">
    <text evidence="4">The sequence shown here is derived from an EMBL/GenBank/DDBJ whole genome shotgun (WGS) entry which is preliminary data.</text>
</comment>
<keyword evidence="5" id="KW-1185">Reference proteome</keyword>
<dbReference type="Proteomes" id="UP000295096">
    <property type="component" value="Unassembled WGS sequence"/>
</dbReference>
<protein>
    <submittedName>
        <fullName evidence="4">HlyD family secretion protein</fullName>
    </submittedName>
</protein>
<sequence length="377" mass="40564">MDVGQASGPARILAPPRNPARRLRLLGLAGLLTAVLAAGGWFTHRFLTLLVVDDARVAADMITVSSRVPGWVAEVKVIAGDGLAAGGLLVQIDDRDQALALREIEARLASLGARRAELEARLEMVDRQTASLQAVSRAKLDVARAALPAAEAERVFAEAEFGRAMQLMTSGSGTRQRHDQARSLLDGARQRVLGAVAEIQTAEAQIIAAEAARAELTVLRRQVDALEPLERELAAQRDRAALDLRDRSILMPFDGVVDRVFIDPGEYVAAGQRVLMLHDPARVRVEGNVKETEIRFLRPGTKVEVVVDALPGQRFAGVVERVGSAATSEFALLPSPNPSGNFTKITQRLPVRVALQPPPAPGLLRPGMMVEIEAARD</sequence>
<dbReference type="PANTHER" id="PTHR30386">
    <property type="entry name" value="MEMBRANE FUSION SUBUNIT OF EMRAB-TOLC MULTIDRUG EFFLUX PUMP"/>
    <property type="match status" value="1"/>
</dbReference>
<name>A0A4V3A9I1_9PROT</name>
<evidence type="ECO:0000256" key="2">
    <source>
        <dbReference type="SAM" id="Phobius"/>
    </source>
</evidence>
<evidence type="ECO:0000256" key="1">
    <source>
        <dbReference type="SAM" id="Coils"/>
    </source>
</evidence>
<keyword evidence="2" id="KW-0472">Membrane</keyword>
<dbReference type="GO" id="GO:0055085">
    <property type="term" value="P:transmembrane transport"/>
    <property type="evidence" value="ECO:0007669"/>
    <property type="project" value="InterPro"/>
</dbReference>
<dbReference type="InterPro" id="IPR050739">
    <property type="entry name" value="MFP"/>
</dbReference>
<dbReference type="AlphaFoldDB" id="A0A4V3A9I1"/>
<dbReference type="RefSeq" id="WP_133291879.1">
    <property type="nucleotide sequence ID" value="NZ_SMSJ01000071.1"/>
</dbReference>
<organism evidence="4 5">
    <name type="scientific">Dankookia rubra</name>
    <dbReference type="NCBI Taxonomy" id="1442381"/>
    <lineage>
        <taxon>Bacteria</taxon>
        <taxon>Pseudomonadati</taxon>
        <taxon>Pseudomonadota</taxon>
        <taxon>Alphaproteobacteria</taxon>
        <taxon>Acetobacterales</taxon>
        <taxon>Roseomonadaceae</taxon>
        <taxon>Dankookia</taxon>
    </lineage>
</organism>
<keyword evidence="2" id="KW-0812">Transmembrane</keyword>
<dbReference type="Pfam" id="PF25917">
    <property type="entry name" value="BSH_RND"/>
    <property type="match status" value="1"/>
</dbReference>
<keyword evidence="2" id="KW-1133">Transmembrane helix</keyword>
<dbReference type="SUPFAM" id="SSF111369">
    <property type="entry name" value="HlyD-like secretion proteins"/>
    <property type="match status" value="2"/>
</dbReference>
<gene>
    <name evidence="4" type="ORF">E2C06_28005</name>
</gene>
<feature type="transmembrane region" description="Helical" evidence="2">
    <location>
        <begin position="23"/>
        <end position="42"/>
    </location>
</feature>
<dbReference type="Gene3D" id="2.40.50.100">
    <property type="match status" value="1"/>
</dbReference>
<evidence type="ECO:0000313" key="4">
    <source>
        <dbReference type="EMBL" id="TDH59315.1"/>
    </source>
</evidence>
<feature type="domain" description="Multidrug resistance protein MdtA-like barrel-sandwich hybrid" evidence="3">
    <location>
        <begin position="62"/>
        <end position="274"/>
    </location>
</feature>
<dbReference type="InterPro" id="IPR058625">
    <property type="entry name" value="MdtA-like_BSH"/>
</dbReference>
<dbReference type="EMBL" id="SMSJ01000071">
    <property type="protein sequence ID" value="TDH59315.1"/>
    <property type="molecule type" value="Genomic_DNA"/>
</dbReference>
<evidence type="ECO:0000313" key="5">
    <source>
        <dbReference type="Proteomes" id="UP000295096"/>
    </source>
</evidence>
<reference evidence="4 5" key="1">
    <citation type="journal article" date="2016" name="J. Microbiol.">
        <title>Dankookia rubra gen. nov., sp. nov., an alphaproteobacterium isolated from sediment of a shallow stream.</title>
        <authorList>
            <person name="Kim W.H."/>
            <person name="Kim D.H."/>
            <person name="Kang K."/>
            <person name="Ahn T.Y."/>
        </authorList>
    </citation>
    <scope>NUCLEOTIDE SEQUENCE [LARGE SCALE GENOMIC DNA]</scope>
    <source>
        <strain evidence="4 5">JCM30602</strain>
    </source>
</reference>
<dbReference type="Gene3D" id="2.40.30.170">
    <property type="match status" value="1"/>
</dbReference>
<dbReference type="PANTHER" id="PTHR30386:SF24">
    <property type="entry name" value="MULTIDRUG RESISTANCE EFFLUX PUMP"/>
    <property type="match status" value="1"/>
</dbReference>
<dbReference type="Gene3D" id="1.10.287.470">
    <property type="entry name" value="Helix hairpin bin"/>
    <property type="match status" value="1"/>
</dbReference>
<keyword evidence="1" id="KW-0175">Coiled coil</keyword>
<evidence type="ECO:0000259" key="3">
    <source>
        <dbReference type="Pfam" id="PF25917"/>
    </source>
</evidence>